<evidence type="ECO:0000256" key="4">
    <source>
        <dbReference type="RuleBase" id="RU003476"/>
    </source>
</evidence>
<dbReference type="PANTHER" id="PTHR43046">
    <property type="entry name" value="GDP-MANNOSE MANNOSYL HYDROLASE"/>
    <property type="match status" value="1"/>
</dbReference>
<dbReference type="Gene3D" id="3.90.79.10">
    <property type="entry name" value="Nucleoside Triphosphate Pyrophosphohydrolase"/>
    <property type="match status" value="1"/>
</dbReference>
<evidence type="ECO:0000313" key="6">
    <source>
        <dbReference type="EMBL" id="MFC6867598.1"/>
    </source>
</evidence>
<accession>A0ABW2BXI9</accession>
<dbReference type="EMBL" id="JBHSXX010000001">
    <property type="protein sequence ID" value="MFC6867598.1"/>
    <property type="molecule type" value="Genomic_DNA"/>
</dbReference>
<dbReference type="InterPro" id="IPR015797">
    <property type="entry name" value="NUDIX_hydrolase-like_dom_sf"/>
</dbReference>
<proteinExistence type="inferred from homology"/>
<dbReference type="SUPFAM" id="SSF55811">
    <property type="entry name" value="Nudix"/>
    <property type="match status" value="1"/>
</dbReference>
<evidence type="ECO:0000256" key="2">
    <source>
        <dbReference type="ARBA" id="ARBA00005582"/>
    </source>
</evidence>
<sequence>MGRHALVRQRDSPWSFLPGGHVEPGERVEAGLVRELDEELGVNATIEHFVGAVENGYIEDGTARHEINLIFEVTITDTDAISREDHLEFHWLPFDQLAQADVRPYALKDALATTGDNLTPFWRGWNG</sequence>
<evidence type="ECO:0000259" key="5">
    <source>
        <dbReference type="PROSITE" id="PS51462"/>
    </source>
</evidence>
<evidence type="ECO:0000313" key="7">
    <source>
        <dbReference type="Proteomes" id="UP001596337"/>
    </source>
</evidence>
<dbReference type="PROSITE" id="PS00893">
    <property type="entry name" value="NUDIX_BOX"/>
    <property type="match status" value="1"/>
</dbReference>
<dbReference type="RefSeq" id="WP_345400050.1">
    <property type="nucleotide sequence ID" value="NZ_BAABLA010000096.1"/>
</dbReference>
<dbReference type="InterPro" id="IPR000086">
    <property type="entry name" value="NUDIX_hydrolase_dom"/>
</dbReference>
<dbReference type="PANTHER" id="PTHR43046:SF14">
    <property type="entry name" value="MUTT_NUDIX FAMILY PROTEIN"/>
    <property type="match status" value="1"/>
</dbReference>
<dbReference type="Pfam" id="PF00293">
    <property type="entry name" value="NUDIX"/>
    <property type="match status" value="1"/>
</dbReference>
<organism evidence="6 7">
    <name type="scientific">Haloechinothrix salitolerans</name>
    <dbReference type="NCBI Taxonomy" id="926830"/>
    <lineage>
        <taxon>Bacteria</taxon>
        <taxon>Bacillati</taxon>
        <taxon>Actinomycetota</taxon>
        <taxon>Actinomycetes</taxon>
        <taxon>Pseudonocardiales</taxon>
        <taxon>Pseudonocardiaceae</taxon>
        <taxon>Haloechinothrix</taxon>
    </lineage>
</organism>
<reference evidence="7" key="1">
    <citation type="journal article" date="2019" name="Int. J. Syst. Evol. Microbiol.">
        <title>The Global Catalogue of Microorganisms (GCM) 10K type strain sequencing project: providing services to taxonomists for standard genome sequencing and annotation.</title>
        <authorList>
            <consortium name="The Broad Institute Genomics Platform"/>
            <consortium name="The Broad Institute Genome Sequencing Center for Infectious Disease"/>
            <person name="Wu L."/>
            <person name="Ma J."/>
        </authorList>
    </citation>
    <scope>NUCLEOTIDE SEQUENCE [LARGE SCALE GENOMIC DNA]</scope>
    <source>
        <strain evidence="7">KCTC 32255</strain>
    </source>
</reference>
<dbReference type="PRINTS" id="PR00502">
    <property type="entry name" value="NUDIXFAMILY"/>
</dbReference>
<keyword evidence="7" id="KW-1185">Reference proteome</keyword>
<comment type="caution">
    <text evidence="6">The sequence shown here is derived from an EMBL/GenBank/DDBJ whole genome shotgun (WGS) entry which is preliminary data.</text>
</comment>
<evidence type="ECO:0000256" key="3">
    <source>
        <dbReference type="ARBA" id="ARBA00022801"/>
    </source>
</evidence>
<comment type="similarity">
    <text evidence="2 4">Belongs to the Nudix hydrolase family.</text>
</comment>
<dbReference type="InterPro" id="IPR020084">
    <property type="entry name" value="NUDIX_hydrolase_CS"/>
</dbReference>
<protein>
    <submittedName>
        <fullName evidence="6">NUDIX domain-containing protein</fullName>
    </submittedName>
</protein>
<comment type="cofactor">
    <cofactor evidence="1">
        <name>Mg(2+)</name>
        <dbReference type="ChEBI" id="CHEBI:18420"/>
    </cofactor>
</comment>
<evidence type="ECO:0000256" key="1">
    <source>
        <dbReference type="ARBA" id="ARBA00001946"/>
    </source>
</evidence>
<dbReference type="Proteomes" id="UP001596337">
    <property type="component" value="Unassembled WGS sequence"/>
</dbReference>
<name>A0ABW2BXI9_9PSEU</name>
<dbReference type="InterPro" id="IPR020476">
    <property type="entry name" value="Nudix_hydrolase"/>
</dbReference>
<dbReference type="PROSITE" id="PS51462">
    <property type="entry name" value="NUDIX"/>
    <property type="match status" value="1"/>
</dbReference>
<keyword evidence="3 4" id="KW-0378">Hydrolase</keyword>
<gene>
    <name evidence="6" type="ORF">ACFQGD_10590</name>
</gene>
<feature type="domain" description="Nudix hydrolase" evidence="5">
    <location>
        <begin position="1"/>
        <end position="115"/>
    </location>
</feature>